<dbReference type="KEGG" id="err:DVR09_15345"/>
<dbReference type="RefSeq" id="WP_115418142.1">
    <property type="nucleotide sequence ID" value="NZ_CP031358.1"/>
</dbReference>
<sequence>MTVIPRLVAAKNIREGDVLDLEGDEFADRPTDDHANNFEYEYQPVHEVERETADCIRIGGDGWLVGFPEDHLLKVIPKED</sequence>
<organism evidence="1 2">
    <name type="scientific">Erythrobacter aureus</name>
    <dbReference type="NCBI Taxonomy" id="2182384"/>
    <lineage>
        <taxon>Bacteria</taxon>
        <taxon>Pseudomonadati</taxon>
        <taxon>Pseudomonadota</taxon>
        <taxon>Alphaproteobacteria</taxon>
        <taxon>Sphingomonadales</taxon>
        <taxon>Erythrobacteraceae</taxon>
        <taxon>Erythrobacter/Porphyrobacter group</taxon>
        <taxon>Erythrobacter</taxon>
    </lineage>
</organism>
<keyword evidence="1" id="KW-0614">Plasmid</keyword>
<geneLocation type="plasmid" evidence="1 2">
    <name>unnamed</name>
</geneLocation>
<accession>A0A345YIS7</accession>
<protein>
    <submittedName>
        <fullName evidence="1">Uncharacterized protein</fullName>
    </submittedName>
</protein>
<dbReference type="EMBL" id="CP031358">
    <property type="protein sequence ID" value="AXK43829.1"/>
    <property type="molecule type" value="Genomic_DNA"/>
</dbReference>
<dbReference type="Proteomes" id="UP000254508">
    <property type="component" value="Plasmid unnamed"/>
</dbReference>
<keyword evidence="2" id="KW-1185">Reference proteome</keyword>
<gene>
    <name evidence="1" type="ORF">DVR09_15345</name>
</gene>
<dbReference type="OrthoDB" id="9946877at2"/>
<evidence type="ECO:0000313" key="1">
    <source>
        <dbReference type="EMBL" id="AXK43829.1"/>
    </source>
</evidence>
<name>A0A345YIS7_9SPHN</name>
<proteinExistence type="predicted"/>
<reference evidence="1 2" key="1">
    <citation type="submission" date="2018-07" db="EMBL/GenBank/DDBJ databases">
        <title>Genome sequence of Erythrobacter strain YH-07, an antagonistic bacterium isolated from Yellow Sea.</title>
        <authorList>
            <person name="Tang T."/>
            <person name="Liu Q."/>
            <person name="Sun X."/>
        </authorList>
    </citation>
    <scope>NUCLEOTIDE SEQUENCE [LARGE SCALE GENOMIC DNA]</scope>
    <source>
        <strain evidence="1 2">YH-07</strain>
        <plasmid evidence="1 2">unnamed</plasmid>
    </source>
</reference>
<dbReference type="AlphaFoldDB" id="A0A345YIS7"/>
<evidence type="ECO:0000313" key="2">
    <source>
        <dbReference type="Proteomes" id="UP000254508"/>
    </source>
</evidence>